<dbReference type="InterPro" id="IPR036938">
    <property type="entry name" value="PAP2/HPO_sf"/>
</dbReference>
<dbReference type="EMBL" id="CP144053">
    <property type="protein sequence ID" value="WWD17026.1"/>
    <property type="molecule type" value="Genomic_DNA"/>
</dbReference>
<evidence type="ECO:0000256" key="1">
    <source>
        <dbReference type="ARBA" id="ARBA00004141"/>
    </source>
</evidence>
<evidence type="ECO:0000313" key="8">
    <source>
        <dbReference type="Proteomes" id="UP000322225"/>
    </source>
</evidence>
<dbReference type="GO" id="GO:0016020">
    <property type="term" value="C:membrane"/>
    <property type="evidence" value="ECO:0007669"/>
    <property type="project" value="UniProtKB-SubCell"/>
</dbReference>
<dbReference type="GO" id="GO:0006676">
    <property type="term" value="P:mannosyl diphosphorylinositol ceramide metabolic process"/>
    <property type="evidence" value="ECO:0007669"/>
    <property type="project" value="TreeGrafter"/>
</dbReference>
<evidence type="ECO:0000256" key="6">
    <source>
        <dbReference type="SAM" id="Phobius"/>
    </source>
</evidence>
<feature type="compositionally biased region" description="Acidic residues" evidence="5">
    <location>
        <begin position="371"/>
        <end position="389"/>
    </location>
</feature>
<sequence>MPTTVPNAVFAPLLRSSPTFLKPFVHALVASLHRLDLSRDPRKTLHRLSQHKFTISNTLPYVFMATCALYSLYIMTTPPFPFKLGIPLAYITAVLLPITSQFVFPATPIFAWLITFFTARYIPTGRRPAIHVALLPALESVLYGANISDLQTRYTNPILDVVAWLPYGVIHFVWPFIVALILWTLGPRGAVQFWGLAFGWMNLLGVVTQLLLPCAAPWYEIIHGLTPADYSMPGSPGGLLRIDRVFHSQGYSNTFGNAPLVFGAFPSLHSGCAVMEALFLSHFFPALKPVYWAYVGVLWWATMYLSHHYLIDLVAGACLSVLVFYFCMPDGFKDVDQIQWDKAEGDGYEMIGGPKTIREVDLDEEIRKLEEEGEGDIEIGAEEDDERRDEEERIEAQNGMGKGPEGKPRMKKKRSVSWGETKVLGEEGAGRPEAGGSGSGSKSVEQAIA</sequence>
<dbReference type="AlphaFoldDB" id="A0A5M6C301"/>
<reference evidence="7" key="1">
    <citation type="submission" date="2017-08" db="EMBL/GenBank/DDBJ databases">
        <authorList>
            <person name="Cuomo C."/>
            <person name="Billmyre B."/>
            <person name="Heitman J."/>
        </authorList>
    </citation>
    <scope>NUCLEOTIDE SEQUENCE</scope>
    <source>
        <strain evidence="7">CBS 12478</strain>
    </source>
</reference>
<keyword evidence="8" id="KW-1185">Reference proteome</keyword>
<dbReference type="GO" id="GO:0030148">
    <property type="term" value="P:sphingolipid biosynthetic process"/>
    <property type="evidence" value="ECO:0007669"/>
    <property type="project" value="TreeGrafter"/>
</dbReference>
<evidence type="ECO:0000313" key="7">
    <source>
        <dbReference type="EMBL" id="WWD17026.1"/>
    </source>
</evidence>
<dbReference type="Proteomes" id="UP000322225">
    <property type="component" value="Chromosome 3"/>
</dbReference>
<comment type="subcellular location">
    <subcellularLocation>
        <location evidence="1">Membrane</location>
        <topology evidence="1">Multi-pass membrane protein</topology>
    </subcellularLocation>
</comment>
<feature type="transmembrane region" description="Helical" evidence="6">
    <location>
        <begin position="193"/>
        <end position="212"/>
    </location>
</feature>
<dbReference type="Pfam" id="PF14378">
    <property type="entry name" value="PAP2_3"/>
    <property type="match status" value="1"/>
</dbReference>
<keyword evidence="4 6" id="KW-0472">Membrane</keyword>
<evidence type="ECO:0000256" key="2">
    <source>
        <dbReference type="ARBA" id="ARBA00022692"/>
    </source>
</evidence>
<organism evidence="7 8">
    <name type="scientific">Kwoniella shandongensis</name>
    <dbReference type="NCBI Taxonomy" id="1734106"/>
    <lineage>
        <taxon>Eukaryota</taxon>
        <taxon>Fungi</taxon>
        <taxon>Dikarya</taxon>
        <taxon>Basidiomycota</taxon>
        <taxon>Agaricomycotina</taxon>
        <taxon>Tremellomycetes</taxon>
        <taxon>Tremellales</taxon>
        <taxon>Cryptococcaceae</taxon>
        <taxon>Kwoniella</taxon>
    </lineage>
</organism>
<gene>
    <name evidence="7" type="ORF">CI109_101463</name>
</gene>
<dbReference type="CDD" id="cd03386">
    <property type="entry name" value="PAP2_Aur1_like"/>
    <property type="match status" value="1"/>
</dbReference>
<evidence type="ECO:0000256" key="5">
    <source>
        <dbReference type="SAM" id="MobiDB-lite"/>
    </source>
</evidence>
<dbReference type="RefSeq" id="XP_031862446.1">
    <property type="nucleotide sequence ID" value="XM_032003124.1"/>
</dbReference>
<evidence type="ECO:0000256" key="4">
    <source>
        <dbReference type="ARBA" id="ARBA00023136"/>
    </source>
</evidence>
<dbReference type="InterPro" id="IPR026841">
    <property type="entry name" value="Aur1/Ipt1"/>
</dbReference>
<dbReference type="PANTHER" id="PTHR31310">
    <property type="match status" value="1"/>
</dbReference>
<feature type="region of interest" description="Disordered" evidence="5">
    <location>
        <begin position="369"/>
        <end position="449"/>
    </location>
</feature>
<feature type="transmembrane region" description="Helical" evidence="6">
    <location>
        <begin position="165"/>
        <end position="186"/>
    </location>
</feature>
<name>A0A5M6C301_9TREE</name>
<dbReference type="InterPro" id="IPR052185">
    <property type="entry name" value="IPC_Synthase-Related"/>
</dbReference>
<dbReference type="GeneID" id="43587243"/>
<dbReference type="KEGG" id="ksn:43587243"/>
<feature type="transmembrane region" description="Helical" evidence="6">
    <location>
        <begin position="309"/>
        <end position="328"/>
    </location>
</feature>
<dbReference type="GO" id="GO:0070916">
    <property type="term" value="C:inositol phosphoceramide synthase complex"/>
    <property type="evidence" value="ECO:0007669"/>
    <property type="project" value="TreeGrafter"/>
</dbReference>
<dbReference type="SUPFAM" id="SSF48317">
    <property type="entry name" value="Acid phosphatase/Vanadium-dependent haloperoxidase"/>
    <property type="match status" value="1"/>
</dbReference>
<evidence type="ECO:0000256" key="3">
    <source>
        <dbReference type="ARBA" id="ARBA00022989"/>
    </source>
</evidence>
<keyword evidence="3 6" id="KW-1133">Transmembrane helix</keyword>
<dbReference type="OrthoDB" id="5784at2759"/>
<reference evidence="7" key="2">
    <citation type="submission" date="2024-01" db="EMBL/GenBank/DDBJ databases">
        <title>Comparative genomics of Cryptococcus and Kwoniella reveals pathogenesis evolution and contrasting modes of karyotype evolution via chromosome fusion or intercentromeric recombination.</title>
        <authorList>
            <person name="Coelho M.A."/>
            <person name="David-Palma M."/>
            <person name="Shea T."/>
            <person name="Bowers K."/>
            <person name="McGinley-Smith S."/>
            <person name="Mohammad A.W."/>
            <person name="Gnirke A."/>
            <person name="Yurkov A.M."/>
            <person name="Nowrousian M."/>
            <person name="Sun S."/>
            <person name="Cuomo C.A."/>
            <person name="Heitman J."/>
        </authorList>
    </citation>
    <scope>NUCLEOTIDE SEQUENCE</scope>
    <source>
        <strain evidence="7">CBS 12478</strain>
    </source>
</reference>
<dbReference type="InterPro" id="IPR000326">
    <property type="entry name" value="PAP2/HPO"/>
</dbReference>
<keyword evidence="2 6" id="KW-0812">Transmembrane</keyword>
<accession>A0A5M6C301</accession>
<feature type="transmembrane region" description="Helical" evidence="6">
    <location>
        <begin position="58"/>
        <end position="76"/>
    </location>
</feature>
<dbReference type="PANTHER" id="PTHR31310:SF11">
    <property type="entry name" value="INOSITOL PHOSPHORYLCERAMIDE SYNTHASE CATALYTIC SUBUNIT AUR1"/>
    <property type="match status" value="1"/>
</dbReference>
<feature type="transmembrane region" description="Helical" evidence="6">
    <location>
        <begin position="88"/>
        <end position="117"/>
    </location>
</feature>
<dbReference type="SMART" id="SM00014">
    <property type="entry name" value="acidPPc"/>
    <property type="match status" value="1"/>
</dbReference>
<proteinExistence type="predicted"/>
<feature type="transmembrane region" description="Helical" evidence="6">
    <location>
        <begin position="286"/>
        <end position="303"/>
    </location>
</feature>
<protein>
    <submittedName>
        <fullName evidence="7">Uncharacterized protein</fullName>
    </submittedName>
</protein>
<dbReference type="Gene3D" id="1.20.144.10">
    <property type="entry name" value="Phosphatidic acid phosphatase type 2/haloperoxidase"/>
    <property type="match status" value="1"/>
</dbReference>